<evidence type="ECO:0000256" key="1">
    <source>
        <dbReference type="SAM" id="MobiDB-lite"/>
    </source>
</evidence>
<dbReference type="EMBL" id="RDRB01000008">
    <property type="protein sequence ID" value="ROT99063.1"/>
    <property type="molecule type" value="Genomic_DNA"/>
</dbReference>
<comment type="caution">
    <text evidence="2">The sequence shown here is derived from an EMBL/GenBank/DDBJ whole genome shotgun (WGS) entry which is preliminary data.</text>
</comment>
<feature type="region of interest" description="Disordered" evidence="1">
    <location>
        <begin position="47"/>
        <end position="68"/>
    </location>
</feature>
<organism evidence="2 3">
    <name type="scientific">Histidinibacterium lentulum</name>
    <dbReference type="NCBI Taxonomy" id="2480588"/>
    <lineage>
        <taxon>Bacteria</taxon>
        <taxon>Pseudomonadati</taxon>
        <taxon>Pseudomonadota</taxon>
        <taxon>Alphaproteobacteria</taxon>
        <taxon>Rhodobacterales</taxon>
        <taxon>Paracoccaceae</taxon>
        <taxon>Histidinibacterium</taxon>
    </lineage>
</organism>
<protein>
    <submittedName>
        <fullName evidence="2">DUF1178 family protein</fullName>
    </submittedName>
</protein>
<proteinExistence type="predicted"/>
<dbReference type="OrthoDB" id="9799894at2"/>
<dbReference type="InterPro" id="IPR009562">
    <property type="entry name" value="DUF1178"/>
</dbReference>
<name>A0A3N2QV11_9RHOB</name>
<evidence type="ECO:0000313" key="3">
    <source>
        <dbReference type="Proteomes" id="UP000268016"/>
    </source>
</evidence>
<dbReference type="AlphaFoldDB" id="A0A3N2QV11"/>
<gene>
    <name evidence="2" type="ORF">EAT49_15715</name>
</gene>
<dbReference type="Pfam" id="PF06676">
    <property type="entry name" value="DUF1178"/>
    <property type="match status" value="1"/>
</dbReference>
<dbReference type="RefSeq" id="WP_123643245.1">
    <property type="nucleotide sequence ID" value="NZ_ML119088.1"/>
</dbReference>
<evidence type="ECO:0000313" key="2">
    <source>
        <dbReference type="EMBL" id="ROT99063.1"/>
    </source>
</evidence>
<sequence>MIRYALKCARGHRFESWFQSASAYDRLADAGHVACSVCGGGEVAKDLMSPSVSPEARTPARPLSQPTNPAEQALAELRRKIETDSTYVGDRFADEARRMHEGELPRRQIHGEARLGEAKKLLEDGIPVLPLPFLSRRSTQ</sequence>
<dbReference type="PIRSF" id="PIRSF032131">
    <property type="entry name" value="UCP032131"/>
    <property type="match status" value="1"/>
</dbReference>
<accession>A0A3N2QV11</accession>
<keyword evidence="3" id="KW-1185">Reference proteome</keyword>
<reference evidence="2 3" key="1">
    <citation type="submission" date="2018-10" db="EMBL/GenBank/DDBJ databases">
        <title>Histidinibacterium lentulum gen. nov., sp. nov., a marine bacterium from the culture broth of Picochlorum sp. 122.</title>
        <authorList>
            <person name="Wang G."/>
        </authorList>
    </citation>
    <scope>NUCLEOTIDE SEQUENCE [LARGE SCALE GENOMIC DNA]</scope>
    <source>
        <strain evidence="2 3">B17</strain>
    </source>
</reference>
<dbReference type="Proteomes" id="UP000268016">
    <property type="component" value="Unassembled WGS sequence"/>
</dbReference>